<dbReference type="eggNOG" id="ENOG502REVQ">
    <property type="taxonomic scope" value="Eukaryota"/>
</dbReference>
<accession>I2G694</accession>
<reference evidence="5 6" key="1">
    <citation type="journal article" date="2012" name="Plant Cell">
        <title>Genome comparison of barley and maize smut fungi reveals targeted loss of RNA silencing components and species-specific presence of transposable elements.</title>
        <authorList>
            <person name="Laurie J.D."/>
            <person name="Ali S."/>
            <person name="Linning R."/>
            <person name="Mannhaupt G."/>
            <person name="Wong P."/>
            <person name="Gueldener U."/>
            <person name="Muensterkoetter M."/>
            <person name="Moore R."/>
            <person name="Kahmann R."/>
            <person name="Bakkeren G."/>
            <person name="Schirawski J."/>
        </authorList>
    </citation>
    <scope>NUCLEOTIDE SEQUENCE [LARGE SCALE GENOMIC DNA]</scope>
    <source>
        <strain evidence="6">Uh4875-4</strain>
    </source>
</reference>
<dbReference type="EMBL" id="CAGI01000194">
    <property type="protein sequence ID" value="CCF54687.1"/>
    <property type="molecule type" value="Genomic_DNA"/>
</dbReference>
<dbReference type="PANTHER" id="PTHR33620">
    <property type="entry name" value="UREASE ACCESSORY PROTEIN F"/>
    <property type="match status" value="1"/>
</dbReference>
<organism evidence="5 6">
    <name type="scientific">Ustilago hordei</name>
    <name type="common">Barley covered smut fungus</name>
    <dbReference type="NCBI Taxonomy" id="120017"/>
    <lineage>
        <taxon>Eukaryota</taxon>
        <taxon>Fungi</taxon>
        <taxon>Dikarya</taxon>
        <taxon>Basidiomycota</taxon>
        <taxon>Ustilaginomycotina</taxon>
        <taxon>Ustilaginomycetes</taxon>
        <taxon>Ustilaginales</taxon>
        <taxon>Ustilaginaceae</taxon>
        <taxon>Ustilago</taxon>
    </lineage>
</organism>
<name>I2G694_USTHO</name>
<dbReference type="Gene3D" id="1.10.4190.10">
    <property type="entry name" value="Urease accessory protein UreF"/>
    <property type="match status" value="1"/>
</dbReference>
<dbReference type="OrthoDB" id="2550922at2759"/>
<protein>
    <submittedName>
        <fullName evidence="5">Uncharacterized protein</fullName>
    </submittedName>
</protein>
<dbReference type="PANTHER" id="PTHR33620:SF1">
    <property type="entry name" value="UREASE ACCESSORY PROTEIN F"/>
    <property type="match status" value="1"/>
</dbReference>
<sequence>MHPPDLFPTAEEGNDDLETYLFLLLSDSNLPTGGFVASSGLESFFAHGLLHNSRFNLPPPTFSSSSKPASGRVIAPSQAQLSSATLSFAKSTLHSYARSSFPFVARVHYAVIRYLNEAKGEELEACLSTISRLDYSYHTLLLNHVARRASKAQGIALLTLYSKAFARPINLSSEPFDGSPLAYRSSASCSTTEELKRIELAAALVDKLKQHIRQSTSSSDREGEGRVEKGCQHGHLPICWAVFSACLGLSLEKAVYLHLFLQARSLFSSSVRLGTLGPYMAHQVMRFHLRAVVEDLLGEIQSEGLLTIPNSSHRAKGKQKAEEVEGYTIDPYPTAPSLKKEEKVKAFRTTATMCSNANVKGKGKVEELRTGKGQLIPVDDNEDTDQGWAWDWPEDPDPLHQPNSDGEEGRDSEIGFWTSDAAPATTFPLGEIVQARHDCLHSRLFNS</sequence>
<dbReference type="InterPro" id="IPR002639">
    <property type="entry name" value="UreF"/>
</dbReference>
<dbReference type="STRING" id="1128400.I2G694"/>
<dbReference type="InterPro" id="IPR038277">
    <property type="entry name" value="UreF_sf"/>
</dbReference>
<dbReference type="Proteomes" id="UP000006174">
    <property type="component" value="Unassembled WGS sequence"/>
</dbReference>
<gene>
    <name evidence="5" type="ORF">UHOR_01685</name>
</gene>
<evidence type="ECO:0000256" key="1">
    <source>
        <dbReference type="ARBA" id="ARBA00022988"/>
    </source>
</evidence>
<keyword evidence="1" id="KW-0996">Nickel insertion</keyword>
<comment type="similarity">
    <text evidence="3">Belongs to the UreF family.</text>
</comment>
<evidence type="ECO:0000256" key="3">
    <source>
        <dbReference type="ARBA" id="ARBA00046339"/>
    </source>
</evidence>
<dbReference type="HOGENOM" id="CLU_049215_0_1_1"/>
<evidence type="ECO:0000313" key="5">
    <source>
        <dbReference type="EMBL" id="CCF54687.1"/>
    </source>
</evidence>
<feature type="region of interest" description="Disordered" evidence="4">
    <location>
        <begin position="375"/>
        <end position="413"/>
    </location>
</feature>
<evidence type="ECO:0000313" key="6">
    <source>
        <dbReference type="Proteomes" id="UP000006174"/>
    </source>
</evidence>
<proteinExistence type="inferred from homology"/>
<evidence type="ECO:0000256" key="2">
    <source>
        <dbReference type="ARBA" id="ARBA00023186"/>
    </source>
</evidence>
<dbReference type="AlphaFoldDB" id="I2G694"/>
<comment type="caution">
    <text evidence="5">The sequence shown here is derived from an EMBL/GenBank/DDBJ whole genome shotgun (WGS) entry which is preliminary data.</text>
</comment>
<keyword evidence="6" id="KW-1185">Reference proteome</keyword>
<keyword evidence="2" id="KW-0143">Chaperone</keyword>
<dbReference type="Pfam" id="PF01730">
    <property type="entry name" value="UreF"/>
    <property type="match status" value="1"/>
</dbReference>
<dbReference type="OMA" id="WAWDWPE"/>
<evidence type="ECO:0000256" key="4">
    <source>
        <dbReference type="SAM" id="MobiDB-lite"/>
    </source>
</evidence>
<dbReference type="GO" id="GO:0016151">
    <property type="term" value="F:nickel cation binding"/>
    <property type="evidence" value="ECO:0007669"/>
    <property type="project" value="InterPro"/>
</dbReference>